<keyword evidence="1" id="KW-0732">Signal</keyword>
<evidence type="ECO:0000256" key="1">
    <source>
        <dbReference type="SAM" id="SignalP"/>
    </source>
</evidence>
<protein>
    <recommendedName>
        <fullName evidence="4">Carboxypeptidase regulatory-like domain-containing protein</fullName>
    </recommendedName>
</protein>
<sequence>MSSKRLAATLAVMLFGAVSLAQAQSSSGSITGTAVAGDVVNIQGAVTGFHRELKIEKDGKYSVRAVPTGSYIVTVTHADGTQTESAIEVRVGSSARVK</sequence>
<evidence type="ECO:0000313" key="2">
    <source>
        <dbReference type="EMBL" id="MUV14187.1"/>
    </source>
</evidence>
<reference evidence="2 3" key="1">
    <citation type="submission" date="2019-12" db="EMBL/GenBank/DDBJ databases">
        <authorList>
            <person name="Xu J."/>
        </authorList>
    </citation>
    <scope>NUCLEOTIDE SEQUENCE [LARGE SCALE GENOMIC DNA]</scope>
    <source>
        <strain evidence="2 3">HX-5-24</strain>
    </source>
</reference>
<accession>A0A7C9MM87</accession>
<dbReference type="EMBL" id="WOXT01000002">
    <property type="protein sequence ID" value="MUV14187.1"/>
    <property type="molecule type" value="Genomic_DNA"/>
</dbReference>
<dbReference type="GO" id="GO:0030246">
    <property type="term" value="F:carbohydrate binding"/>
    <property type="evidence" value="ECO:0007669"/>
    <property type="project" value="InterPro"/>
</dbReference>
<gene>
    <name evidence="2" type="ORF">GN331_08190</name>
</gene>
<dbReference type="InterPro" id="IPR013784">
    <property type="entry name" value="Carb-bd-like_fold"/>
</dbReference>
<dbReference type="Proteomes" id="UP000479692">
    <property type="component" value="Unassembled WGS sequence"/>
</dbReference>
<proteinExistence type="predicted"/>
<dbReference type="RefSeq" id="WP_156641500.1">
    <property type="nucleotide sequence ID" value="NZ_WOXT01000002.1"/>
</dbReference>
<dbReference type="SUPFAM" id="SSF49452">
    <property type="entry name" value="Starch-binding domain-like"/>
    <property type="match status" value="1"/>
</dbReference>
<dbReference type="AlphaFoldDB" id="A0A7C9MM87"/>
<feature type="signal peptide" evidence="1">
    <location>
        <begin position="1"/>
        <end position="23"/>
    </location>
</feature>
<comment type="caution">
    <text evidence="2">The sequence shown here is derived from an EMBL/GenBank/DDBJ whole genome shotgun (WGS) entry which is preliminary data.</text>
</comment>
<dbReference type="Gene3D" id="2.60.40.1120">
    <property type="entry name" value="Carboxypeptidase-like, regulatory domain"/>
    <property type="match status" value="1"/>
</dbReference>
<evidence type="ECO:0000313" key="3">
    <source>
        <dbReference type="Proteomes" id="UP000479692"/>
    </source>
</evidence>
<keyword evidence="3" id="KW-1185">Reference proteome</keyword>
<evidence type="ECO:0008006" key="4">
    <source>
        <dbReference type="Google" id="ProtNLM"/>
    </source>
</evidence>
<dbReference type="Pfam" id="PF13620">
    <property type="entry name" value="CarboxypepD_reg"/>
    <property type="match status" value="1"/>
</dbReference>
<feature type="chain" id="PRO_5028910082" description="Carboxypeptidase regulatory-like domain-containing protein" evidence="1">
    <location>
        <begin position="24"/>
        <end position="98"/>
    </location>
</feature>
<name>A0A7C9MM87_9GAMM</name>
<organism evidence="2 3">
    <name type="scientific">Noviluteimonas gilva</name>
    <dbReference type="NCBI Taxonomy" id="2682097"/>
    <lineage>
        <taxon>Bacteria</taxon>
        <taxon>Pseudomonadati</taxon>
        <taxon>Pseudomonadota</taxon>
        <taxon>Gammaproteobacteria</taxon>
        <taxon>Lysobacterales</taxon>
        <taxon>Lysobacteraceae</taxon>
        <taxon>Noviluteimonas</taxon>
    </lineage>
</organism>